<feature type="region of interest" description="Disordered" evidence="3">
    <location>
        <begin position="1"/>
        <end position="21"/>
    </location>
</feature>
<name>A0ABR1LK91_9PEZI</name>
<evidence type="ECO:0000313" key="4">
    <source>
        <dbReference type="EMBL" id="KAK7535584.1"/>
    </source>
</evidence>
<dbReference type="SUPFAM" id="SSF53067">
    <property type="entry name" value="Actin-like ATPase domain"/>
    <property type="match status" value="2"/>
</dbReference>
<evidence type="ECO:0000313" key="5">
    <source>
        <dbReference type="Proteomes" id="UP001365128"/>
    </source>
</evidence>
<protein>
    <submittedName>
        <fullName evidence="4">Hsp70-like protein</fullName>
    </submittedName>
</protein>
<dbReference type="Gene3D" id="3.30.420.40">
    <property type="match status" value="2"/>
</dbReference>
<comment type="caution">
    <text evidence="4">The sequence shown here is derived from an EMBL/GenBank/DDBJ whole genome shotgun (WGS) entry which is preliminary data.</text>
</comment>
<evidence type="ECO:0000256" key="2">
    <source>
        <dbReference type="ARBA" id="ARBA00022840"/>
    </source>
</evidence>
<sequence>MEESSATVAQRYTPESPASPTEPKLIVGLDFGTTFSGMCWVMSNGKVNDIEVIKNWPGRAETSSKVPSRMAYASENPILRDNKFGFLVKPSHRQVAWFKLRLDEESAPAEYDDPNLRHFADPGQDRLPGKLTAKTVTKDFLKELYRLLMLELSKSFPAKVLDDIPIEVWLTVPASWSDPAKMKTREAAIEAGFIQHAKDSVKVITEPEAAGIFALCPEVNGKAGFVVPGETFIVCDCGGGTVDLTTYTLKSGPPNSEFQEICKGKAGKCGSTMIDRAFCYWMEKNFGEAYTKLPQAQRGPGSLFMRGFEDWKTTFSSQDLPNMRREYLEISPIRMDVPRSSKYDSETETINLSLKTLKSFFDRVVAHIIQLLREQIEEAAAAMAGRHVDRVILVGGLGNNLYVRDRLTEWCRQQTPALGLISPPAGESQTCIMKGAAIRGLLGMKPTYRVARRHYGFGVSLPFREGKDPPEDAWYDDEGDKMCYRRVHWLVRKGQYVENDHFIQVPIRKHFTRLARKRDMVELFSCDEDDPPDYDSADSLTKLATISYDFYKSDFKGVKRTYSETLKRNCQVLHYFVRANMGADEGVLTVNVVGNRLFGSANHADSTKPWETCSPTTAYILALGSFELVSGGTAVSFTAQYPGLVHLSLTWRSVFSRWSS</sequence>
<evidence type="ECO:0000256" key="1">
    <source>
        <dbReference type="ARBA" id="ARBA00022741"/>
    </source>
</evidence>
<dbReference type="PRINTS" id="PR00301">
    <property type="entry name" value="HEATSHOCK70"/>
</dbReference>
<keyword evidence="1" id="KW-0547">Nucleotide-binding</keyword>
<dbReference type="Pfam" id="PF00012">
    <property type="entry name" value="HSP70"/>
    <property type="match status" value="1"/>
</dbReference>
<feature type="compositionally biased region" description="Polar residues" evidence="3">
    <location>
        <begin position="1"/>
        <end position="10"/>
    </location>
</feature>
<dbReference type="CDD" id="cd10170">
    <property type="entry name" value="ASKHA_NBD_HSP70"/>
    <property type="match status" value="1"/>
</dbReference>
<reference evidence="4 5" key="1">
    <citation type="submission" date="2024-04" db="EMBL/GenBank/DDBJ databases">
        <title>Phyllosticta paracitricarpa is synonymous to the EU quarantine fungus P. citricarpa based on phylogenomic analyses.</title>
        <authorList>
            <consortium name="Lawrence Berkeley National Laboratory"/>
            <person name="Van Ingen-Buijs V.A."/>
            <person name="Van Westerhoven A.C."/>
            <person name="Haridas S."/>
            <person name="Skiadas P."/>
            <person name="Martin F."/>
            <person name="Groenewald J.Z."/>
            <person name="Crous P.W."/>
            <person name="Seidl M.F."/>
        </authorList>
    </citation>
    <scope>NUCLEOTIDE SEQUENCE [LARGE SCALE GENOMIC DNA]</scope>
    <source>
        <strain evidence="4 5">CBS 122670</strain>
    </source>
</reference>
<dbReference type="PANTHER" id="PTHR14187:SF81">
    <property type="entry name" value="HSP70 FAMILY PROTEIN (AFU_ORTHOLOGUE AFUA_4G14040)"/>
    <property type="match status" value="1"/>
</dbReference>
<dbReference type="InterPro" id="IPR013126">
    <property type="entry name" value="Hsp_70_fam"/>
</dbReference>
<organism evidence="4 5">
    <name type="scientific">Phyllosticta citricarpa</name>
    <dbReference type="NCBI Taxonomy" id="55181"/>
    <lineage>
        <taxon>Eukaryota</taxon>
        <taxon>Fungi</taxon>
        <taxon>Dikarya</taxon>
        <taxon>Ascomycota</taxon>
        <taxon>Pezizomycotina</taxon>
        <taxon>Dothideomycetes</taxon>
        <taxon>Dothideomycetes incertae sedis</taxon>
        <taxon>Botryosphaeriales</taxon>
        <taxon>Phyllostictaceae</taxon>
        <taxon>Phyllosticta</taxon>
    </lineage>
</organism>
<evidence type="ECO:0000256" key="3">
    <source>
        <dbReference type="SAM" id="MobiDB-lite"/>
    </source>
</evidence>
<keyword evidence="5" id="KW-1185">Reference proteome</keyword>
<keyword evidence="2" id="KW-0067">ATP-binding</keyword>
<proteinExistence type="predicted"/>
<dbReference type="EMBL" id="JBBPDW010000039">
    <property type="protein sequence ID" value="KAK7535584.1"/>
    <property type="molecule type" value="Genomic_DNA"/>
</dbReference>
<accession>A0ABR1LK91</accession>
<dbReference type="PANTHER" id="PTHR14187">
    <property type="entry name" value="ALPHA KINASE/ELONGATION FACTOR 2 KINASE"/>
    <property type="match status" value="1"/>
</dbReference>
<dbReference type="Proteomes" id="UP001365128">
    <property type="component" value="Unassembled WGS sequence"/>
</dbReference>
<dbReference type="Gene3D" id="3.90.640.10">
    <property type="entry name" value="Actin, Chain A, domain 4"/>
    <property type="match status" value="1"/>
</dbReference>
<dbReference type="InterPro" id="IPR043129">
    <property type="entry name" value="ATPase_NBD"/>
</dbReference>
<gene>
    <name evidence="4" type="ORF">IWX46DRAFT_652215</name>
</gene>